<feature type="transmembrane region" description="Helical" evidence="1">
    <location>
        <begin position="320"/>
        <end position="343"/>
    </location>
</feature>
<feature type="transmembrane region" description="Helical" evidence="1">
    <location>
        <begin position="124"/>
        <end position="141"/>
    </location>
</feature>
<name>A0A956M0L1_UNCEI</name>
<feature type="transmembrane region" description="Helical" evidence="1">
    <location>
        <begin position="177"/>
        <end position="204"/>
    </location>
</feature>
<keyword evidence="1" id="KW-1133">Transmembrane helix</keyword>
<sequence length="502" mass="55821">MRSRNDHVFSLFLLVFGLYAVVFIYNTSFVVDGVRVFSLFDDAMVSMTYARNLAEGHGLVWHAGEQPVEGFSNPAWVGFMALIHLLPIPTEKTSLLVQCAGIVILGLNLGLVRKIASTFEPRRPRVWVVSVLFTAFYLPLVNWTLQGMEVGLLALIVSFACLRILQRRERRKPDRILYLVLAASTFVRMDATVTAVALLGYLAVRDRLWRHGVEGLGWVVGAIALQTVGRALYYGDLLPNTYYLKMTGFPANLRIARGALVFLDMMRSTGWILFLVPWIAAVRRRREGALVLAVPFLGLSAYSIYVGGDAWEWWGGTNRYITAAVPGMFVLLALTTSDALEVVARHVGEAIRPAARGAIWLFLATALVQGNKLHDNPASIYQWLLMSSPLHVEENEWMVNFARVLTAGANPGDTIAVVWAGTVPYHSGMHCVDMLGKADPVISRRPMHTARTGSPYRAFFPGHLKWDYSYSIGRLQPDIISDFVGDPADAGQFLSTYRKDVV</sequence>
<evidence type="ECO:0000313" key="3">
    <source>
        <dbReference type="Proteomes" id="UP000697710"/>
    </source>
</evidence>
<feature type="transmembrane region" description="Helical" evidence="1">
    <location>
        <begin position="288"/>
        <end position="308"/>
    </location>
</feature>
<protein>
    <submittedName>
        <fullName evidence="2">Uncharacterized protein</fullName>
    </submittedName>
</protein>
<keyword evidence="1" id="KW-0812">Transmembrane</keyword>
<feature type="transmembrane region" description="Helical" evidence="1">
    <location>
        <begin position="95"/>
        <end position="112"/>
    </location>
</feature>
<reference evidence="2" key="2">
    <citation type="journal article" date="2021" name="Microbiome">
        <title>Successional dynamics and alternative stable states in a saline activated sludge microbial community over 9 years.</title>
        <authorList>
            <person name="Wang Y."/>
            <person name="Ye J."/>
            <person name="Ju F."/>
            <person name="Liu L."/>
            <person name="Boyd J.A."/>
            <person name="Deng Y."/>
            <person name="Parks D.H."/>
            <person name="Jiang X."/>
            <person name="Yin X."/>
            <person name="Woodcroft B.J."/>
            <person name="Tyson G.W."/>
            <person name="Hugenholtz P."/>
            <person name="Polz M.F."/>
            <person name="Zhang T."/>
        </authorList>
    </citation>
    <scope>NUCLEOTIDE SEQUENCE</scope>
    <source>
        <strain evidence="2">HKST-UBA01</strain>
    </source>
</reference>
<dbReference type="AlphaFoldDB" id="A0A956M0L1"/>
<comment type="caution">
    <text evidence="2">The sequence shown here is derived from an EMBL/GenBank/DDBJ whole genome shotgun (WGS) entry which is preliminary data.</text>
</comment>
<keyword evidence="1" id="KW-0472">Membrane</keyword>
<evidence type="ECO:0000313" key="2">
    <source>
        <dbReference type="EMBL" id="MCA9728989.1"/>
    </source>
</evidence>
<gene>
    <name evidence="2" type="ORF">KC729_14955</name>
</gene>
<evidence type="ECO:0000256" key="1">
    <source>
        <dbReference type="SAM" id="Phobius"/>
    </source>
</evidence>
<proteinExistence type="predicted"/>
<feature type="transmembrane region" description="Helical" evidence="1">
    <location>
        <begin position="147"/>
        <end position="165"/>
    </location>
</feature>
<feature type="transmembrane region" description="Helical" evidence="1">
    <location>
        <begin position="255"/>
        <end position="276"/>
    </location>
</feature>
<organism evidence="2 3">
    <name type="scientific">Eiseniibacteriota bacterium</name>
    <dbReference type="NCBI Taxonomy" id="2212470"/>
    <lineage>
        <taxon>Bacteria</taxon>
        <taxon>Candidatus Eiseniibacteriota</taxon>
    </lineage>
</organism>
<accession>A0A956M0L1</accession>
<feature type="non-terminal residue" evidence="2">
    <location>
        <position position="502"/>
    </location>
</feature>
<dbReference type="EMBL" id="JAGQHR010000537">
    <property type="protein sequence ID" value="MCA9728989.1"/>
    <property type="molecule type" value="Genomic_DNA"/>
</dbReference>
<dbReference type="Proteomes" id="UP000697710">
    <property type="component" value="Unassembled WGS sequence"/>
</dbReference>
<reference evidence="2" key="1">
    <citation type="submission" date="2020-04" db="EMBL/GenBank/DDBJ databases">
        <authorList>
            <person name="Zhang T."/>
        </authorList>
    </citation>
    <scope>NUCLEOTIDE SEQUENCE</scope>
    <source>
        <strain evidence="2">HKST-UBA01</strain>
    </source>
</reference>
<feature type="transmembrane region" description="Helical" evidence="1">
    <location>
        <begin position="7"/>
        <end position="25"/>
    </location>
</feature>